<reference evidence="1 2" key="1">
    <citation type="submission" date="2017-11" db="EMBL/GenBank/DDBJ databases">
        <title>De-novo sequencing of pomegranate (Punica granatum L.) genome.</title>
        <authorList>
            <person name="Akparov Z."/>
            <person name="Amiraslanov A."/>
            <person name="Hajiyeva S."/>
            <person name="Abbasov M."/>
            <person name="Kaur K."/>
            <person name="Hamwieh A."/>
            <person name="Solovyev V."/>
            <person name="Salamov A."/>
            <person name="Braich B."/>
            <person name="Kosarev P."/>
            <person name="Mahmoud A."/>
            <person name="Hajiyev E."/>
            <person name="Babayeva S."/>
            <person name="Izzatullayeva V."/>
            <person name="Mammadov A."/>
            <person name="Mammadov A."/>
            <person name="Sharifova S."/>
            <person name="Ojaghi J."/>
            <person name="Eynullazada K."/>
            <person name="Bayramov B."/>
            <person name="Abdulazimova A."/>
            <person name="Shahmuradov I."/>
        </authorList>
    </citation>
    <scope>NUCLEOTIDE SEQUENCE [LARGE SCALE GENOMIC DNA]</scope>
    <source>
        <strain evidence="2">cv. AG2017</strain>
        <tissue evidence="1">Leaf</tissue>
    </source>
</reference>
<comment type="caution">
    <text evidence="1">The sequence shown here is derived from an EMBL/GenBank/DDBJ whole genome shotgun (WGS) entry which is preliminary data.</text>
</comment>
<dbReference type="AlphaFoldDB" id="A0A2I0IAY4"/>
<organism evidence="1 2">
    <name type="scientific">Punica granatum</name>
    <name type="common">Pomegranate</name>
    <dbReference type="NCBI Taxonomy" id="22663"/>
    <lineage>
        <taxon>Eukaryota</taxon>
        <taxon>Viridiplantae</taxon>
        <taxon>Streptophyta</taxon>
        <taxon>Embryophyta</taxon>
        <taxon>Tracheophyta</taxon>
        <taxon>Spermatophyta</taxon>
        <taxon>Magnoliopsida</taxon>
        <taxon>eudicotyledons</taxon>
        <taxon>Gunneridae</taxon>
        <taxon>Pentapetalae</taxon>
        <taxon>rosids</taxon>
        <taxon>malvids</taxon>
        <taxon>Myrtales</taxon>
        <taxon>Lythraceae</taxon>
        <taxon>Punica</taxon>
    </lineage>
</organism>
<keyword evidence="2" id="KW-1185">Reference proteome</keyword>
<dbReference type="Proteomes" id="UP000233551">
    <property type="component" value="Unassembled WGS sequence"/>
</dbReference>
<proteinExistence type="predicted"/>
<dbReference type="EMBL" id="PGOL01003489">
    <property type="protein sequence ID" value="PKI40830.1"/>
    <property type="molecule type" value="Genomic_DNA"/>
</dbReference>
<gene>
    <name evidence="1" type="ORF">CRG98_038841</name>
</gene>
<sequence length="196" mass="22004">MISRRNTPEGNQSWVFQSKIDICLLNFSSKRRNRARECGNQQVATLFEGKTNLHSLWHDGPLEEFLLGLIWLSILALEVQVQCGKGAKIGIGQTKQWAAREGPSLVRPRPSKDGSNRNEWILDTGASRYMTRCLENFSTSLLIRGGAPVYNPNGGMDHTSRKTLGVDELRGRVYYLRRMATAPLICQAVVEESVDI</sequence>
<evidence type="ECO:0000313" key="2">
    <source>
        <dbReference type="Proteomes" id="UP000233551"/>
    </source>
</evidence>
<evidence type="ECO:0000313" key="1">
    <source>
        <dbReference type="EMBL" id="PKI40830.1"/>
    </source>
</evidence>
<accession>A0A2I0IAY4</accession>
<name>A0A2I0IAY4_PUNGR</name>
<protein>
    <submittedName>
        <fullName evidence="1">Uncharacterized protein</fullName>
    </submittedName>
</protein>